<reference evidence="1 2" key="1">
    <citation type="submission" date="2019-11" db="EMBL/GenBank/DDBJ databases">
        <title>Multidrug-resistant Acinetobacter baumannii moving toward extensively drug-resistant over fifteen years in South of Brazil.</title>
        <authorList>
            <person name="Fedrigo N.H."/>
            <person name="Cerdeira L."/>
            <person name="Fuga B."/>
            <person name="Marini P.V.B."/>
            <person name="Shinohara D.R."/>
            <person name="Carrara-Marroni F.E."/>
            <person name="Lincopan N."/>
            <person name="Tognim M.C.B."/>
        </authorList>
    </citation>
    <scope>NUCLEOTIDE SEQUENCE [LARGE SCALE GENOMIC DNA]</scope>
    <source>
        <strain evidence="1 2">Ac576</strain>
    </source>
</reference>
<organism evidence="1 2">
    <name type="scientific">Acinetobacter baumannii</name>
    <dbReference type="NCBI Taxonomy" id="470"/>
    <lineage>
        <taxon>Bacteria</taxon>
        <taxon>Pseudomonadati</taxon>
        <taxon>Pseudomonadota</taxon>
        <taxon>Gammaproteobacteria</taxon>
        <taxon>Moraxellales</taxon>
        <taxon>Moraxellaceae</taxon>
        <taxon>Acinetobacter</taxon>
        <taxon>Acinetobacter calcoaceticus/baumannii complex</taxon>
    </lineage>
</organism>
<proteinExistence type="predicted"/>
<dbReference type="Proteomes" id="UP000439424">
    <property type="component" value="Unassembled WGS sequence"/>
</dbReference>
<name>A0A6I4HQS5_ACIBA</name>
<dbReference type="EMBL" id="WPIP01000195">
    <property type="protein sequence ID" value="MVM93355.1"/>
    <property type="molecule type" value="Genomic_DNA"/>
</dbReference>
<protein>
    <submittedName>
        <fullName evidence="1">Uncharacterized protein</fullName>
    </submittedName>
</protein>
<evidence type="ECO:0000313" key="2">
    <source>
        <dbReference type="Proteomes" id="UP000439424"/>
    </source>
</evidence>
<evidence type="ECO:0000313" key="1">
    <source>
        <dbReference type="EMBL" id="MVM93355.1"/>
    </source>
</evidence>
<dbReference type="AlphaFoldDB" id="A0A6I4HQS5"/>
<gene>
    <name evidence="1" type="ORF">GNY86_17620</name>
</gene>
<dbReference type="RefSeq" id="WP_094273065.1">
    <property type="nucleotide sequence ID" value="NZ_CP121560.1"/>
</dbReference>
<sequence>MDNLQVDLVDLFDAVCLAKNDLDWTLYTLHEIKEKVKALKQEAAKHGMHEAYFHSLEQFTGILEYTMTLRSDYWEDEEMRIQKQLDGNGE</sequence>
<accession>A0A6I4HQS5</accession>
<comment type="caution">
    <text evidence="1">The sequence shown here is derived from an EMBL/GenBank/DDBJ whole genome shotgun (WGS) entry which is preliminary data.</text>
</comment>